<dbReference type="Proteomes" id="UP001517388">
    <property type="component" value="Unassembled WGS sequence"/>
</dbReference>
<evidence type="ECO:0000313" key="1">
    <source>
        <dbReference type="EMBL" id="MTJ42285.1"/>
    </source>
</evidence>
<organism evidence="1 2">
    <name type="scientific">Dolichospermum flos-aquae UHCC 0037</name>
    <dbReference type="NCBI Taxonomy" id="2590026"/>
    <lineage>
        <taxon>Bacteria</taxon>
        <taxon>Bacillati</taxon>
        <taxon>Cyanobacteriota</taxon>
        <taxon>Cyanophyceae</taxon>
        <taxon>Nostocales</taxon>
        <taxon>Aphanizomenonaceae</taxon>
        <taxon>Dolichospermum</taxon>
    </lineage>
</organism>
<evidence type="ECO:0000313" key="2">
    <source>
        <dbReference type="Proteomes" id="UP001517388"/>
    </source>
</evidence>
<proteinExistence type="predicted"/>
<gene>
    <name evidence="1" type="ORF">FJR39_03165</name>
</gene>
<keyword evidence="2" id="KW-1185">Reference proteome</keyword>
<reference evidence="2" key="1">
    <citation type="journal article" date="2020" name="Toxins">
        <title>Phylogenomic Analysis of Secondary Metabolism in the Toxic Cyanobacterial Genera Anabaena, Dolichospermum and Aphanizomenon.</title>
        <authorList>
            <person name="Oesterholm J."/>
            <person name="Popin R.V."/>
            <person name="Fewer D.P."/>
            <person name="Sivonen K."/>
        </authorList>
    </citation>
    <scope>NUCLEOTIDE SEQUENCE [LARGE SCALE GENOMIC DNA]</scope>
    <source>
        <strain evidence="2">UHCC 0037</strain>
    </source>
</reference>
<accession>A0ACC7S1K6</accession>
<protein>
    <submittedName>
        <fullName evidence="1">Type II toxin-antitoxin system VapC family toxin</fullName>
    </submittedName>
</protein>
<dbReference type="EMBL" id="VILF01000001">
    <property type="protein sequence ID" value="MTJ42285.1"/>
    <property type="molecule type" value="Genomic_DNA"/>
</dbReference>
<name>A0ACC7S1K6_DOLFA</name>
<comment type="caution">
    <text evidence="1">The sequence shown here is derived from an EMBL/GenBank/DDBJ whole genome shotgun (WGS) entry which is preliminary data.</text>
</comment>
<sequence>MPYLIDTNIIIYYFNGLTDDEAIHAILADSFKISIITKIEFLGWGQFAADLELHTKAREFISHATVFDLKEAITEQAILLRQKFKTKTPDAIIGATALVNGLTVVTNNTLDFSRLGVKTIGVTIK</sequence>